<evidence type="ECO:0000256" key="8">
    <source>
        <dbReference type="ARBA" id="ARBA00060041"/>
    </source>
</evidence>
<dbReference type="Pfam" id="PF03023">
    <property type="entry name" value="MurJ"/>
    <property type="match status" value="1"/>
</dbReference>
<feature type="transmembrane region" description="Helical" evidence="10">
    <location>
        <begin position="424"/>
        <end position="446"/>
    </location>
</feature>
<gene>
    <name evidence="11" type="ORF">K8I29_05630</name>
</gene>
<dbReference type="InterPro" id="IPR004268">
    <property type="entry name" value="MurJ"/>
</dbReference>
<dbReference type="GO" id="GO:0005886">
    <property type="term" value="C:plasma membrane"/>
    <property type="evidence" value="ECO:0007669"/>
    <property type="project" value="UniProtKB-SubCell"/>
</dbReference>
<dbReference type="GO" id="GO:0034204">
    <property type="term" value="P:lipid translocation"/>
    <property type="evidence" value="ECO:0007669"/>
    <property type="project" value="TreeGrafter"/>
</dbReference>
<protein>
    <submittedName>
        <fullName evidence="11">Polysaccharide biosynthesis C-terminal domain-containing protein</fullName>
    </submittedName>
</protein>
<sequence>MSLIKNSVILGAANLVQKTVGMLRSVIIARYFGTGGYLDCFFVALIPVNLLKMVVGTSMAELLIPEYVKKKEQQKELFTALFLGGLIIGFLTFIFLFLSAPLVVDRIGAGFSPEKKLLSVKLLKALSVLVTAYISNNILRALAIAKGRFYLYSLSNFVGSALLLVVILFYPTYGEGVLPASLLIGEFAVMFLLIAFGLPQLRIRRGIMENVSVLKDKAGALLALVAIVGLERINPVVDSYFASHLGGGAIAILNYADSIYSSIMDVIAGATVSVLYPRISEIQDNGEFQEFLSRIINNVIFVFIPVTAFVIFFSKEIIILLYQRGNFTAEDSVATSGALSFYALGMIFYQIRLILARRFYAVNERKKVIYVTLLSIASNGLLNYILIRFFGLQGIAFSTSFVQVITCSIMLLMTGKEHLSYIGLIYFLKNIVVASALLFLVRSFIIDIVPGPFYNLAAGSAIFLSLWYFVCMKLSMVPDEISAFVRNSTIKVRRA</sequence>
<evidence type="ECO:0000256" key="6">
    <source>
        <dbReference type="ARBA" id="ARBA00022989"/>
    </source>
</evidence>
<feature type="transmembrane region" description="Helical" evidence="10">
    <location>
        <begin position="452"/>
        <end position="470"/>
    </location>
</feature>
<feature type="transmembrane region" description="Helical" evidence="10">
    <location>
        <begin position="299"/>
        <end position="322"/>
    </location>
</feature>
<feature type="transmembrane region" description="Helical" evidence="10">
    <location>
        <begin position="368"/>
        <end position="386"/>
    </location>
</feature>
<dbReference type="PANTHER" id="PTHR47019:SF1">
    <property type="entry name" value="LIPID II FLIPPASE MURJ"/>
    <property type="match status" value="1"/>
</dbReference>
<keyword evidence="2" id="KW-1003">Cell membrane</keyword>
<feature type="transmembrane region" description="Helical" evidence="10">
    <location>
        <begin position="392"/>
        <end position="412"/>
    </location>
</feature>
<evidence type="ECO:0000256" key="9">
    <source>
        <dbReference type="ARBA" id="ARBA00061532"/>
    </source>
</evidence>
<feature type="transmembrane region" description="Helical" evidence="10">
    <location>
        <begin position="149"/>
        <end position="170"/>
    </location>
</feature>
<evidence type="ECO:0000256" key="7">
    <source>
        <dbReference type="ARBA" id="ARBA00023136"/>
    </source>
</evidence>
<comment type="function">
    <text evidence="8">Involved in peptidoglycan biosynthesis. Transports lipid-linked peptidoglycan precursors from the inner to the outer leaflet of the cytoplasmic membrane.</text>
</comment>
<dbReference type="GO" id="GO:0015648">
    <property type="term" value="F:lipid-linked peptidoglycan transporter activity"/>
    <property type="evidence" value="ECO:0007669"/>
    <property type="project" value="TreeGrafter"/>
</dbReference>
<dbReference type="EMBL" id="JAIOIV010000042">
    <property type="protein sequence ID" value="MBZ0155681.1"/>
    <property type="molecule type" value="Genomic_DNA"/>
</dbReference>
<reference evidence="11" key="2">
    <citation type="submission" date="2021-08" db="EMBL/GenBank/DDBJ databases">
        <authorList>
            <person name="Dalcin Martins P."/>
        </authorList>
    </citation>
    <scope>NUCLEOTIDE SEQUENCE</scope>
    <source>
        <strain evidence="11">MAG_39</strain>
    </source>
</reference>
<proteinExistence type="inferred from homology"/>
<keyword evidence="6 10" id="KW-1133">Transmembrane helix</keyword>
<evidence type="ECO:0000256" key="1">
    <source>
        <dbReference type="ARBA" id="ARBA00004651"/>
    </source>
</evidence>
<keyword evidence="7 10" id="KW-0472">Membrane</keyword>
<feature type="transmembrane region" description="Helical" evidence="10">
    <location>
        <begin position="334"/>
        <end position="356"/>
    </location>
</feature>
<evidence type="ECO:0000256" key="10">
    <source>
        <dbReference type="SAM" id="Phobius"/>
    </source>
</evidence>
<name>A0A953J3P4_9BACT</name>
<feature type="transmembrane region" description="Helical" evidence="10">
    <location>
        <begin position="77"/>
        <end position="102"/>
    </location>
</feature>
<evidence type="ECO:0000256" key="5">
    <source>
        <dbReference type="ARBA" id="ARBA00022984"/>
    </source>
</evidence>
<dbReference type="PRINTS" id="PR01806">
    <property type="entry name" value="VIRFACTRMVIN"/>
</dbReference>
<accession>A0A953J3P4</accession>
<feature type="transmembrane region" description="Helical" evidence="10">
    <location>
        <begin position="176"/>
        <end position="198"/>
    </location>
</feature>
<evidence type="ECO:0000256" key="3">
    <source>
        <dbReference type="ARBA" id="ARBA00022692"/>
    </source>
</evidence>
<evidence type="ECO:0000313" key="12">
    <source>
        <dbReference type="Proteomes" id="UP000705867"/>
    </source>
</evidence>
<evidence type="ECO:0000313" key="11">
    <source>
        <dbReference type="EMBL" id="MBZ0155681.1"/>
    </source>
</evidence>
<evidence type="ECO:0000256" key="4">
    <source>
        <dbReference type="ARBA" id="ARBA00022960"/>
    </source>
</evidence>
<dbReference type="GO" id="GO:0008360">
    <property type="term" value="P:regulation of cell shape"/>
    <property type="evidence" value="ECO:0007669"/>
    <property type="project" value="UniProtKB-KW"/>
</dbReference>
<dbReference type="GO" id="GO:0009252">
    <property type="term" value="P:peptidoglycan biosynthetic process"/>
    <property type="evidence" value="ECO:0007669"/>
    <property type="project" value="UniProtKB-KW"/>
</dbReference>
<comment type="similarity">
    <text evidence="9">Belongs to the MurJ/MviN family.</text>
</comment>
<keyword evidence="3 10" id="KW-0812">Transmembrane</keyword>
<keyword evidence="5" id="KW-0573">Peptidoglycan synthesis</keyword>
<dbReference type="InterPro" id="IPR051050">
    <property type="entry name" value="Lipid_II_flippase_MurJ/MviN"/>
</dbReference>
<comment type="caution">
    <text evidence="11">The sequence shown here is derived from an EMBL/GenBank/DDBJ whole genome shotgun (WGS) entry which is preliminary data.</text>
</comment>
<dbReference type="PANTHER" id="PTHR47019">
    <property type="entry name" value="LIPID II FLIPPASE MURJ"/>
    <property type="match status" value="1"/>
</dbReference>
<dbReference type="Proteomes" id="UP000705867">
    <property type="component" value="Unassembled WGS sequence"/>
</dbReference>
<evidence type="ECO:0000256" key="2">
    <source>
        <dbReference type="ARBA" id="ARBA00022475"/>
    </source>
</evidence>
<comment type="subcellular location">
    <subcellularLocation>
        <location evidence="1">Cell membrane</location>
        <topology evidence="1">Multi-pass membrane protein</topology>
    </subcellularLocation>
</comment>
<dbReference type="AlphaFoldDB" id="A0A953J3P4"/>
<reference evidence="11" key="1">
    <citation type="journal article" date="2021" name="bioRxiv">
        <title>Unraveling nitrogen, sulfur and carbon metabolic pathways and microbial community transcriptional responses to substrate deprivation and toxicity stresses in a bioreactor mimicking anoxic brackish coastal sediment conditions.</title>
        <authorList>
            <person name="Martins P.D."/>
            <person name="Echeveste M.J."/>
            <person name="Arshad A."/>
            <person name="Kurth J."/>
            <person name="Ouboter H."/>
            <person name="Jetten M.S.M."/>
            <person name="Welte C.U."/>
        </authorList>
    </citation>
    <scope>NUCLEOTIDE SEQUENCE</scope>
    <source>
        <strain evidence="11">MAG_39</strain>
    </source>
</reference>
<organism evidence="11 12">
    <name type="scientific">Candidatus Nitrobium versatile</name>
    <dbReference type="NCBI Taxonomy" id="2884831"/>
    <lineage>
        <taxon>Bacteria</taxon>
        <taxon>Pseudomonadati</taxon>
        <taxon>Nitrospirota</taxon>
        <taxon>Nitrospiria</taxon>
        <taxon>Nitrospirales</taxon>
        <taxon>Nitrospiraceae</taxon>
        <taxon>Candidatus Nitrobium</taxon>
    </lineage>
</organism>
<keyword evidence="4" id="KW-0133">Cell shape</keyword>